<organism evidence="1 2">
    <name type="scientific">Exidia glandulosa HHB12029</name>
    <dbReference type="NCBI Taxonomy" id="1314781"/>
    <lineage>
        <taxon>Eukaryota</taxon>
        <taxon>Fungi</taxon>
        <taxon>Dikarya</taxon>
        <taxon>Basidiomycota</taxon>
        <taxon>Agaricomycotina</taxon>
        <taxon>Agaricomycetes</taxon>
        <taxon>Auriculariales</taxon>
        <taxon>Exidiaceae</taxon>
        <taxon>Exidia</taxon>
    </lineage>
</organism>
<evidence type="ECO:0000313" key="1">
    <source>
        <dbReference type="EMBL" id="KZV83171.1"/>
    </source>
</evidence>
<dbReference type="AlphaFoldDB" id="A0A165CUV8"/>
<evidence type="ECO:0000313" key="2">
    <source>
        <dbReference type="Proteomes" id="UP000077266"/>
    </source>
</evidence>
<keyword evidence="2" id="KW-1185">Reference proteome</keyword>
<name>A0A165CUV8_EXIGL</name>
<reference evidence="1 2" key="1">
    <citation type="journal article" date="2016" name="Mol. Biol. Evol.">
        <title>Comparative Genomics of Early-Diverging Mushroom-Forming Fungi Provides Insights into the Origins of Lignocellulose Decay Capabilities.</title>
        <authorList>
            <person name="Nagy L.G."/>
            <person name="Riley R."/>
            <person name="Tritt A."/>
            <person name="Adam C."/>
            <person name="Daum C."/>
            <person name="Floudas D."/>
            <person name="Sun H."/>
            <person name="Yadav J.S."/>
            <person name="Pangilinan J."/>
            <person name="Larsson K.H."/>
            <person name="Matsuura K."/>
            <person name="Barry K."/>
            <person name="Labutti K."/>
            <person name="Kuo R."/>
            <person name="Ohm R.A."/>
            <person name="Bhattacharya S.S."/>
            <person name="Shirouzu T."/>
            <person name="Yoshinaga Y."/>
            <person name="Martin F.M."/>
            <person name="Grigoriev I.V."/>
            <person name="Hibbett D.S."/>
        </authorList>
    </citation>
    <scope>NUCLEOTIDE SEQUENCE [LARGE SCALE GENOMIC DNA]</scope>
    <source>
        <strain evidence="1 2">HHB12029</strain>
    </source>
</reference>
<gene>
    <name evidence="1" type="ORF">EXIGLDRAFT_843156</name>
</gene>
<proteinExistence type="predicted"/>
<dbReference type="EMBL" id="KV426285">
    <property type="protein sequence ID" value="KZV83171.1"/>
    <property type="molecule type" value="Genomic_DNA"/>
</dbReference>
<dbReference type="InParanoid" id="A0A165CUV8"/>
<sequence length="205" mass="23075">MWRSRAPGIIRHLYCPPRVGVVIGHGVNRSSLFFRHDSLVSVGLCNSVITYRLCLTAFKLGFVARTFSTATMAQRSQTAVLDDFSSRGHVRIPHYHLRLAPRFLLWMATFKFYPTADSQISVNDAVFTLAISERFGGPRHRTLSGDTAYYLGTIPMVFEHPMSLGYRASASAALLRALHFTLHSTLRAHIDICNLVIIFHLLGWL</sequence>
<protein>
    <submittedName>
        <fullName evidence="1">Uncharacterized protein</fullName>
    </submittedName>
</protein>
<dbReference type="Proteomes" id="UP000077266">
    <property type="component" value="Unassembled WGS sequence"/>
</dbReference>
<accession>A0A165CUV8</accession>